<dbReference type="Proteomes" id="UP001017257">
    <property type="component" value="Chromosome"/>
</dbReference>
<dbReference type="SUPFAM" id="SSF51735">
    <property type="entry name" value="NAD(P)-binding Rossmann-fold domains"/>
    <property type="match status" value="1"/>
</dbReference>
<dbReference type="PANTHER" id="PTHR43103:SF5">
    <property type="entry name" value="4-EPIMERASE, PUTATIVE (AFU_ORTHOLOGUE AFUA_7G00360)-RELATED"/>
    <property type="match status" value="1"/>
</dbReference>
<dbReference type="Pfam" id="PF01370">
    <property type="entry name" value="Epimerase"/>
    <property type="match status" value="1"/>
</dbReference>
<accession>A0ABY5RQH6</accession>
<dbReference type="RefSeq" id="WP_173946762.1">
    <property type="nucleotide sequence ID" value="NZ_CP102845.1"/>
</dbReference>
<dbReference type="InterPro" id="IPR001509">
    <property type="entry name" value="Epimerase_deHydtase"/>
</dbReference>
<evidence type="ECO:0000313" key="5">
    <source>
        <dbReference type="EMBL" id="UVF19518.1"/>
    </source>
</evidence>
<name>A0ABY5RQH6_9HYPH</name>
<dbReference type="PANTHER" id="PTHR43103">
    <property type="entry name" value="NUCLEOSIDE-DIPHOSPHATE-SUGAR EPIMERASE"/>
    <property type="match status" value="1"/>
</dbReference>
<organism evidence="5 6">
    <name type="scientific">Microvirga terrae</name>
    <dbReference type="NCBI Taxonomy" id="2740529"/>
    <lineage>
        <taxon>Bacteria</taxon>
        <taxon>Pseudomonadati</taxon>
        <taxon>Pseudomonadota</taxon>
        <taxon>Alphaproteobacteria</taxon>
        <taxon>Hyphomicrobiales</taxon>
        <taxon>Methylobacteriaceae</taxon>
        <taxon>Microvirga</taxon>
    </lineage>
</organism>
<evidence type="ECO:0000313" key="6">
    <source>
        <dbReference type="Proteomes" id="UP001017257"/>
    </source>
</evidence>
<dbReference type="EMBL" id="CP102845">
    <property type="protein sequence ID" value="UVF19518.1"/>
    <property type="molecule type" value="Genomic_DNA"/>
</dbReference>
<gene>
    <name evidence="5" type="ORF">HPT29_024395</name>
</gene>
<comment type="similarity">
    <text evidence="1">Belongs to the NAD(P)-dependent epimerase/dehydratase family.</text>
</comment>
<keyword evidence="2" id="KW-0560">Oxidoreductase</keyword>
<protein>
    <submittedName>
        <fullName evidence="5">NAD(P)-dependent oxidoreductase</fullName>
    </submittedName>
</protein>
<keyword evidence="3" id="KW-0520">NAD</keyword>
<keyword evidence="6" id="KW-1185">Reference proteome</keyword>
<evidence type="ECO:0000256" key="1">
    <source>
        <dbReference type="ARBA" id="ARBA00007637"/>
    </source>
</evidence>
<evidence type="ECO:0000256" key="2">
    <source>
        <dbReference type="ARBA" id="ARBA00023002"/>
    </source>
</evidence>
<sequence>MNPRRILLTGAAGRLGSLLRHSFAGRYQLLRLSDIVTLGDAGKGEEIVPCDLADAAAVRALCEGVDAIIHLGGIPYETGWPEMLQSNIVGTINLYEGARRAGVDRVIFASSNHATGMYPNDRTLSGESPPRPDSRYGLTKAIGEDVAALYAYKHGIRSLCLRIGSCLPEPDNRRALSTWLSHGDFVRLVEAGLTADYVHEIVYGVSRNTRSWWDNAAAYRLGYEPQDDAETYAAKVETVELATELARSYQGGNFVPDEFSGRKDWLG</sequence>
<evidence type="ECO:0000256" key="3">
    <source>
        <dbReference type="ARBA" id="ARBA00023027"/>
    </source>
</evidence>
<proteinExistence type="inferred from homology"/>
<dbReference type="InterPro" id="IPR036291">
    <property type="entry name" value="NAD(P)-bd_dom_sf"/>
</dbReference>
<reference evidence="5" key="1">
    <citation type="submission" date="2022-08" db="EMBL/GenBank/DDBJ databases">
        <title>Microvirga terrae sp. nov., isolated from soil.</title>
        <authorList>
            <person name="Kim K.H."/>
            <person name="Seo Y.L."/>
            <person name="Kim J.M."/>
            <person name="Lee J.K."/>
            <person name="Han D.M."/>
            <person name="Jeon C.O."/>
        </authorList>
    </citation>
    <scope>NUCLEOTIDE SEQUENCE</scope>
    <source>
        <strain evidence="5">R24</strain>
    </source>
</reference>
<evidence type="ECO:0000259" key="4">
    <source>
        <dbReference type="Pfam" id="PF01370"/>
    </source>
</evidence>
<feature type="domain" description="NAD-dependent epimerase/dehydratase" evidence="4">
    <location>
        <begin position="6"/>
        <end position="165"/>
    </location>
</feature>
<dbReference type="Gene3D" id="3.40.50.720">
    <property type="entry name" value="NAD(P)-binding Rossmann-like Domain"/>
    <property type="match status" value="1"/>
</dbReference>